<feature type="domain" description="UspA" evidence="2">
    <location>
        <begin position="3"/>
        <end position="155"/>
    </location>
</feature>
<protein>
    <submittedName>
        <fullName evidence="3">Universal stress protein UspA</fullName>
    </submittedName>
</protein>
<evidence type="ECO:0000313" key="4">
    <source>
        <dbReference type="Proteomes" id="UP000288279"/>
    </source>
</evidence>
<dbReference type="InterPro" id="IPR006015">
    <property type="entry name" value="Universal_stress_UspA"/>
</dbReference>
<dbReference type="PRINTS" id="PR01438">
    <property type="entry name" value="UNVRSLSTRESS"/>
</dbReference>
<evidence type="ECO:0000256" key="1">
    <source>
        <dbReference type="ARBA" id="ARBA00008791"/>
    </source>
</evidence>
<feature type="domain" description="UspA" evidence="2">
    <location>
        <begin position="166"/>
        <end position="284"/>
    </location>
</feature>
<evidence type="ECO:0000259" key="2">
    <source>
        <dbReference type="Pfam" id="PF00582"/>
    </source>
</evidence>
<organism evidence="3 4">
    <name type="scientific">Pseudidiomarina taiwanensis</name>
    <dbReference type="NCBI Taxonomy" id="337250"/>
    <lineage>
        <taxon>Bacteria</taxon>
        <taxon>Pseudomonadati</taxon>
        <taxon>Pseudomonadota</taxon>
        <taxon>Gammaproteobacteria</taxon>
        <taxon>Alteromonadales</taxon>
        <taxon>Idiomarinaceae</taxon>
        <taxon>Pseudidiomarina</taxon>
    </lineage>
</organism>
<comment type="similarity">
    <text evidence="1">Belongs to the universal stress protein A family.</text>
</comment>
<reference evidence="3 4" key="1">
    <citation type="journal article" date="2011" name="Front. Microbiol.">
        <title>Genomic signatures of strain selection and enhancement in Bacillus atrophaeus var. globigii, a historical biowarfare simulant.</title>
        <authorList>
            <person name="Gibbons H.S."/>
            <person name="Broomall S.M."/>
            <person name="McNew L.A."/>
            <person name="Daligault H."/>
            <person name="Chapman C."/>
            <person name="Bruce D."/>
            <person name="Karavis M."/>
            <person name="Krepps M."/>
            <person name="McGregor P.A."/>
            <person name="Hong C."/>
            <person name="Park K.H."/>
            <person name="Akmal A."/>
            <person name="Feldman A."/>
            <person name="Lin J.S."/>
            <person name="Chang W.E."/>
            <person name="Higgs B.W."/>
            <person name="Demirev P."/>
            <person name="Lindquist J."/>
            <person name="Liem A."/>
            <person name="Fochler E."/>
            <person name="Read T.D."/>
            <person name="Tapia R."/>
            <person name="Johnson S."/>
            <person name="Bishop-Lilly K.A."/>
            <person name="Detter C."/>
            <person name="Han C."/>
            <person name="Sozhamannan S."/>
            <person name="Rosenzweig C.N."/>
            <person name="Skowronski E.W."/>
        </authorList>
    </citation>
    <scope>NUCLEOTIDE SEQUENCE [LARGE SCALE GENOMIC DNA]</scope>
    <source>
        <strain evidence="3 4">PIT1</strain>
    </source>
</reference>
<dbReference type="CDD" id="cd00293">
    <property type="entry name" value="USP-like"/>
    <property type="match status" value="2"/>
</dbReference>
<dbReference type="OrthoDB" id="9804721at2"/>
<dbReference type="PANTHER" id="PTHR46268">
    <property type="entry name" value="STRESS RESPONSE PROTEIN NHAX"/>
    <property type="match status" value="1"/>
</dbReference>
<dbReference type="PANTHER" id="PTHR46268:SF15">
    <property type="entry name" value="UNIVERSAL STRESS PROTEIN HP_0031"/>
    <property type="match status" value="1"/>
</dbReference>
<dbReference type="Proteomes" id="UP000288279">
    <property type="component" value="Unassembled WGS sequence"/>
</dbReference>
<dbReference type="RefSeq" id="WP_126824724.1">
    <property type="nucleotide sequence ID" value="NZ_PIQG01000001.1"/>
</dbReference>
<accession>A0A432ZMU5</accession>
<proteinExistence type="inferred from homology"/>
<sequence length="284" mass="30708">MTQIITCIDGSAASDAVRQYGVWAARRLTAPLTFLHVLDERSYPVATDASGNIGLGSREHLLEELAKLDHERAKIALQHGEHMLEAAQQHALAAGVEQVQWRQRHGDLAESVAALQADTRLIVLGLHGEQTSEKPELLGTHIETVIRTASKPVLLTALEYQEPTSVLFAFDGSETAQKGIAMVAQSPLFLGLPIHVVAVSSNPTQELQQQLHAAAKVLAEAGHEVVTKVLAGEVEPTLHGYQAEAGLDMLVMGAYGHSRLRQFLLGSTTTHMLRKSVTPVLVLR</sequence>
<dbReference type="Pfam" id="PF00582">
    <property type="entry name" value="Usp"/>
    <property type="match status" value="2"/>
</dbReference>
<dbReference type="SUPFAM" id="SSF52402">
    <property type="entry name" value="Adenine nucleotide alpha hydrolases-like"/>
    <property type="match status" value="2"/>
</dbReference>
<comment type="caution">
    <text evidence="3">The sequence shown here is derived from an EMBL/GenBank/DDBJ whole genome shotgun (WGS) entry which is preliminary data.</text>
</comment>
<gene>
    <name evidence="3" type="ORF">CWI83_01455</name>
</gene>
<name>A0A432ZMU5_9GAMM</name>
<dbReference type="InterPro" id="IPR006016">
    <property type="entry name" value="UspA"/>
</dbReference>
<dbReference type="AlphaFoldDB" id="A0A432ZMU5"/>
<dbReference type="EMBL" id="PIQG01000001">
    <property type="protein sequence ID" value="RUO79207.1"/>
    <property type="molecule type" value="Genomic_DNA"/>
</dbReference>
<evidence type="ECO:0000313" key="3">
    <source>
        <dbReference type="EMBL" id="RUO79207.1"/>
    </source>
</evidence>
<dbReference type="Gene3D" id="3.40.50.12370">
    <property type="match status" value="1"/>
</dbReference>
<keyword evidence="4" id="KW-1185">Reference proteome</keyword>